<gene>
    <name evidence="2" type="ORF">SDC9_122892</name>
</gene>
<sequence>MRLEEDPDIVQGGGVEVLHRADGGVGVGVQGREGQLEQVPERVPVRHVVVALALLLLDHVALVVQVRAVQCGQQGAHPVGLQPQCEVEDARRAALVVVRPVEGGGGVGGGADRLQDRDVLGRRDVARALEHQVLEQVREACPVGQLVAGPDVVPEIDRDGRGRVVRTDHDPQPVVKSSLVDGIVEVDGRADHASHHTTPPTLRPGHRRGVVVPDEK</sequence>
<reference evidence="2" key="1">
    <citation type="submission" date="2019-08" db="EMBL/GenBank/DDBJ databases">
        <authorList>
            <person name="Kucharzyk K."/>
            <person name="Murdoch R.W."/>
            <person name="Higgins S."/>
            <person name="Loffler F."/>
        </authorList>
    </citation>
    <scope>NUCLEOTIDE SEQUENCE</scope>
</reference>
<feature type="region of interest" description="Disordered" evidence="1">
    <location>
        <begin position="189"/>
        <end position="216"/>
    </location>
</feature>
<organism evidence="2">
    <name type="scientific">bioreactor metagenome</name>
    <dbReference type="NCBI Taxonomy" id="1076179"/>
    <lineage>
        <taxon>unclassified sequences</taxon>
        <taxon>metagenomes</taxon>
        <taxon>ecological metagenomes</taxon>
    </lineage>
</organism>
<name>A0A645CG71_9ZZZZ</name>
<evidence type="ECO:0000313" key="2">
    <source>
        <dbReference type="EMBL" id="MPM75898.1"/>
    </source>
</evidence>
<comment type="caution">
    <text evidence="2">The sequence shown here is derived from an EMBL/GenBank/DDBJ whole genome shotgun (WGS) entry which is preliminary data.</text>
</comment>
<proteinExistence type="predicted"/>
<accession>A0A645CG71</accession>
<evidence type="ECO:0000256" key="1">
    <source>
        <dbReference type="SAM" id="MobiDB-lite"/>
    </source>
</evidence>
<protein>
    <submittedName>
        <fullName evidence="2">Uncharacterized protein</fullName>
    </submittedName>
</protein>
<dbReference type="AlphaFoldDB" id="A0A645CG71"/>
<dbReference type="EMBL" id="VSSQ01026940">
    <property type="protein sequence ID" value="MPM75898.1"/>
    <property type="molecule type" value="Genomic_DNA"/>
</dbReference>